<dbReference type="EMBL" id="FM954972">
    <property type="protein sequence ID" value="CAV18430.1"/>
    <property type="molecule type" value="Genomic_DNA"/>
</dbReference>
<dbReference type="AlphaFoldDB" id="B7VN77"/>
<name>B7VN77_VIBA3</name>
<dbReference type="eggNOG" id="ENOG5031Q6H">
    <property type="taxonomic scope" value="Bacteria"/>
</dbReference>
<organism evidence="1 2">
    <name type="scientific">Vibrio atlanticus (strain LGP32)</name>
    <name type="common">Vibrio splendidus (strain Mel32)</name>
    <dbReference type="NCBI Taxonomy" id="575788"/>
    <lineage>
        <taxon>Bacteria</taxon>
        <taxon>Pseudomonadati</taxon>
        <taxon>Pseudomonadota</taxon>
        <taxon>Gammaproteobacteria</taxon>
        <taxon>Vibrionales</taxon>
        <taxon>Vibrionaceae</taxon>
        <taxon>Vibrio</taxon>
    </lineage>
</organism>
<reference evidence="1 2" key="1">
    <citation type="submission" date="2009-02" db="EMBL/GenBank/DDBJ databases">
        <title>Vibrio splendidus str. LGP32 complete genome.</title>
        <authorList>
            <person name="Mazel D."/>
            <person name="Le Roux F."/>
        </authorList>
    </citation>
    <scope>NUCLEOTIDE SEQUENCE [LARGE SCALE GENOMIC DNA]</scope>
    <source>
        <strain evidence="1 2">LGP32</strain>
    </source>
</reference>
<dbReference type="HOGENOM" id="CLU_1767296_0_0_6"/>
<proteinExistence type="predicted"/>
<accession>B7VN77</accession>
<dbReference type="KEGG" id="vsp:VS_1288"/>
<dbReference type="Proteomes" id="UP000009100">
    <property type="component" value="Chromosome 1"/>
</dbReference>
<sequence length="127" mass="14784">MLTAMSSGTFADDRLDKYYAKVQECIDFEKAKPDLTTHLVSLKDMEYLPLIRSLRIESCSKSEELNYIGSINESDPKTTLSVYNEMDSSKLTEEELIFIKQLDKRLQNYNLETDLLLIYEKLKVDQK</sequence>
<gene>
    <name evidence="1" type="ordered locus">VS_1288</name>
</gene>
<protein>
    <submittedName>
        <fullName evidence="1">Uncharacterized protein</fullName>
    </submittedName>
</protein>
<evidence type="ECO:0000313" key="2">
    <source>
        <dbReference type="Proteomes" id="UP000009100"/>
    </source>
</evidence>
<evidence type="ECO:0000313" key="1">
    <source>
        <dbReference type="EMBL" id="CAV18430.1"/>
    </source>
</evidence>